<dbReference type="RefSeq" id="WP_093995013.1">
    <property type="nucleotide sequence ID" value="NZ_FXYD01000001.1"/>
</dbReference>
<name>A0A238JQ91_9RHOB</name>
<protein>
    <submittedName>
        <fullName evidence="1">Uncharacterized protein</fullName>
    </submittedName>
</protein>
<sequence length="95" mass="9715">MTTVLSDPFNRVIKTSAALAVLLGLTACGGPLAPNELRLDNDGNGRFSGSAGAGWTSQELYTHISASFCDGADIADFQILVLDGGQVVSGQCVLG</sequence>
<proteinExistence type="predicted"/>
<dbReference type="EMBL" id="FXYD01000001">
    <property type="protein sequence ID" value="SMX31926.1"/>
    <property type="molecule type" value="Genomic_DNA"/>
</dbReference>
<evidence type="ECO:0000313" key="2">
    <source>
        <dbReference type="Proteomes" id="UP000203464"/>
    </source>
</evidence>
<evidence type="ECO:0000313" key="1">
    <source>
        <dbReference type="EMBL" id="SMX31926.1"/>
    </source>
</evidence>
<dbReference type="OrthoDB" id="7852993at2"/>
<organism evidence="1 2">
    <name type="scientific">Octadecabacter ascidiaceicola</name>
    <dbReference type="NCBI Taxonomy" id="1655543"/>
    <lineage>
        <taxon>Bacteria</taxon>
        <taxon>Pseudomonadati</taxon>
        <taxon>Pseudomonadota</taxon>
        <taxon>Alphaproteobacteria</taxon>
        <taxon>Rhodobacterales</taxon>
        <taxon>Roseobacteraceae</taxon>
        <taxon>Octadecabacter</taxon>
    </lineage>
</organism>
<keyword evidence="2" id="KW-1185">Reference proteome</keyword>
<reference evidence="2" key="1">
    <citation type="submission" date="2017-05" db="EMBL/GenBank/DDBJ databases">
        <authorList>
            <person name="Rodrigo-Torres L."/>
            <person name="Arahal R. D."/>
            <person name="Lucena T."/>
        </authorList>
    </citation>
    <scope>NUCLEOTIDE SEQUENCE [LARGE SCALE GENOMIC DNA]</scope>
    <source>
        <strain evidence="2">CECT 8868</strain>
    </source>
</reference>
<dbReference type="Proteomes" id="UP000203464">
    <property type="component" value="Unassembled WGS sequence"/>
</dbReference>
<dbReference type="AlphaFoldDB" id="A0A238JQ91"/>
<gene>
    <name evidence="1" type="ORF">OCA8868_00570</name>
</gene>
<accession>A0A238JQ91</accession>